<evidence type="ECO:0000256" key="5">
    <source>
        <dbReference type="HAMAP-Rule" id="MF_01260"/>
    </source>
</evidence>
<dbReference type="UniPathway" id="UPA00078"/>
<keyword evidence="4 5" id="KW-0378">Hydrolase</keyword>
<dbReference type="NCBIfam" id="TIGR01738">
    <property type="entry name" value="bioH"/>
    <property type="match status" value="1"/>
</dbReference>
<feature type="binding site" evidence="5">
    <location>
        <begin position="84"/>
        <end position="85"/>
    </location>
    <ligand>
        <name>substrate</name>
    </ligand>
</feature>
<evidence type="ECO:0000256" key="3">
    <source>
        <dbReference type="ARBA" id="ARBA00022756"/>
    </source>
</evidence>
<comment type="subunit">
    <text evidence="5">Monomer.</text>
</comment>
<dbReference type="PANTHER" id="PTHR43798:SF31">
    <property type="entry name" value="AB HYDROLASE SUPERFAMILY PROTEIN YCLE"/>
    <property type="match status" value="1"/>
</dbReference>
<dbReference type="GO" id="GO:0016020">
    <property type="term" value="C:membrane"/>
    <property type="evidence" value="ECO:0007669"/>
    <property type="project" value="TreeGrafter"/>
</dbReference>
<comment type="catalytic activity">
    <reaction evidence="5">
        <text>6-carboxyhexanoyl-[ACP] methyl ester + H2O = 6-carboxyhexanoyl-[ACP] + methanol + H(+)</text>
        <dbReference type="Rhea" id="RHEA:42700"/>
        <dbReference type="Rhea" id="RHEA-COMP:9955"/>
        <dbReference type="Rhea" id="RHEA-COMP:10186"/>
        <dbReference type="ChEBI" id="CHEBI:15377"/>
        <dbReference type="ChEBI" id="CHEBI:15378"/>
        <dbReference type="ChEBI" id="CHEBI:17790"/>
        <dbReference type="ChEBI" id="CHEBI:78846"/>
        <dbReference type="ChEBI" id="CHEBI:82735"/>
        <dbReference type="EC" id="3.1.1.85"/>
    </reaction>
</comment>
<feature type="binding site" evidence="5">
    <location>
        <begin position="145"/>
        <end position="149"/>
    </location>
    <ligand>
        <name>substrate</name>
    </ligand>
</feature>
<sequence length="255" mass="28115">MANKLSLSSFGEGQPIVFIHGWGLNSGVWLPIAQELQSDFQVITIDLPGFGQNLSTIPAQYSLTNVAEMIADAIPDNAILVGWSLGGLVATQIALDFPNKVKKLVTVASTPCFVEKEAWPGIKPHLLQGFHSQLSDDIEKTLSNFLKIQAMGSPQVRQDIKQIKQLVMDLPIPQKSTLDDSLSLLDTVDLRQTLVNVQQPFLRLYGKLDSLVPKKAIALINELSPKSDHIVFDKASHAPFISHPETFVETLKNWI</sequence>
<evidence type="ECO:0000256" key="4">
    <source>
        <dbReference type="ARBA" id="ARBA00022801"/>
    </source>
</evidence>
<dbReference type="Gene3D" id="3.40.50.1820">
    <property type="entry name" value="alpha/beta hydrolase"/>
    <property type="match status" value="1"/>
</dbReference>
<comment type="similarity">
    <text evidence="5">Belongs to the AB hydrolase superfamily. Carboxylesterase BioH family.</text>
</comment>
<evidence type="ECO:0000256" key="2">
    <source>
        <dbReference type="ARBA" id="ARBA00022490"/>
    </source>
</evidence>
<dbReference type="InterPro" id="IPR010076">
    <property type="entry name" value="BioH"/>
</dbReference>
<protein>
    <recommendedName>
        <fullName evidence="5">Pimeloyl-[acyl-carrier protein] methyl ester esterase</fullName>
        <ecNumber evidence="5">3.1.1.85</ecNumber>
    </recommendedName>
    <alternativeName>
        <fullName evidence="5">Biotin synthesis protein BioH</fullName>
    </alternativeName>
    <alternativeName>
        <fullName evidence="5">Carboxylesterase BioH</fullName>
    </alternativeName>
</protein>
<dbReference type="Proteomes" id="UP000199308">
    <property type="component" value="Unassembled WGS sequence"/>
</dbReference>
<keyword evidence="8" id="KW-1185">Reference proteome</keyword>
<dbReference type="GO" id="GO:0009102">
    <property type="term" value="P:biotin biosynthetic process"/>
    <property type="evidence" value="ECO:0007669"/>
    <property type="project" value="UniProtKB-UniRule"/>
</dbReference>
<keyword evidence="2 5" id="KW-0963">Cytoplasm</keyword>
<dbReference type="InterPro" id="IPR000073">
    <property type="entry name" value="AB_hydrolase_1"/>
</dbReference>
<feature type="domain" description="AB hydrolase-1" evidence="6">
    <location>
        <begin position="15"/>
        <end position="244"/>
    </location>
</feature>
<feature type="binding site" evidence="5">
    <location>
        <position position="22"/>
    </location>
    <ligand>
        <name>substrate</name>
    </ligand>
</feature>
<feature type="binding site" evidence="5">
    <location>
        <position position="237"/>
    </location>
    <ligand>
        <name>substrate</name>
    </ligand>
</feature>
<accession>A0A1I0HQ47</accession>
<dbReference type="SUPFAM" id="SSF53474">
    <property type="entry name" value="alpha/beta-Hydrolases"/>
    <property type="match status" value="1"/>
</dbReference>
<evidence type="ECO:0000256" key="1">
    <source>
        <dbReference type="ARBA" id="ARBA00022487"/>
    </source>
</evidence>
<dbReference type="EMBL" id="FOHK01000017">
    <property type="protein sequence ID" value="SET85388.1"/>
    <property type="molecule type" value="Genomic_DNA"/>
</dbReference>
<dbReference type="InterPro" id="IPR050266">
    <property type="entry name" value="AB_hydrolase_sf"/>
</dbReference>
<dbReference type="STRING" id="349064.SAMN05660429_02861"/>
<keyword evidence="1 5" id="KW-0719">Serine esterase</keyword>
<gene>
    <name evidence="5" type="primary">bioH</name>
    <name evidence="7" type="ORF">SAMN05660429_02861</name>
</gene>
<evidence type="ECO:0000313" key="8">
    <source>
        <dbReference type="Proteomes" id="UP000199308"/>
    </source>
</evidence>
<dbReference type="EC" id="3.1.1.85" evidence="5"/>
<organism evidence="7 8">
    <name type="scientific">Thalassotalea agarivorans</name>
    <name type="common">Thalassomonas agarivorans</name>
    <dbReference type="NCBI Taxonomy" id="349064"/>
    <lineage>
        <taxon>Bacteria</taxon>
        <taxon>Pseudomonadati</taxon>
        <taxon>Pseudomonadota</taxon>
        <taxon>Gammaproteobacteria</taxon>
        <taxon>Alteromonadales</taxon>
        <taxon>Colwelliaceae</taxon>
        <taxon>Thalassotalea</taxon>
    </lineage>
</organism>
<dbReference type="HAMAP" id="MF_01260">
    <property type="entry name" value="Carboxylester"/>
    <property type="match status" value="1"/>
</dbReference>
<dbReference type="InterPro" id="IPR029058">
    <property type="entry name" value="AB_hydrolase_fold"/>
</dbReference>
<proteinExistence type="inferred from homology"/>
<dbReference type="GO" id="GO:0090499">
    <property type="term" value="F:pimelyl-[acyl-carrier protein] methyl ester esterase activity"/>
    <property type="evidence" value="ECO:0007669"/>
    <property type="project" value="UniProtKB-EC"/>
</dbReference>
<reference evidence="7 8" key="1">
    <citation type="submission" date="2016-10" db="EMBL/GenBank/DDBJ databases">
        <authorList>
            <person name="de Groot N.N."/>
        </authorList>
    </citation>
    <scope>NUCLEOTIDE SEQUENCE [LARGE SCALE GENOMIC DNA]</scope>
    <source>
        <strain evidence="7 8">DSM 19706</strain>
    </source>
</reference>
<dbReference type="RefSeq" id="WP_093331964.1">
    <property type="nucleotide sequence ID" value="NZ_AP027363.1"/>
</dbReference>
<feature type="active site" evidence="5">
    <location>
        <position position="209"/>
    </location>
</feature>
<comment type="function">
    <text evidence="5">The physiological role of BioH is to remove the methyl group introduced by BioC when the pimeloyl moiety is complete. It allows to synthesize pimeloyl-ACP via the fatty acid synthetic pathway through the hydrolysis of the ester bonds of pimeloyl-ACP esters.</text>
</comment>
<comment type="subcellular location">
    <subcellularLocation>
        <location evidence="5">Cytoplasm</location>
    </subcellularLocation>
</comment>
<name>A0A1I0HQ47_THASX</name>
<evidence type="ECO:0000313" key="7">
    <source>
        <dbReference type="EMBL" id="SET85388.1"/>
    </source>
</evidence>
<dbReference type="GO" id="GO:0005737">
    <property type="term" value="C:cytoplasm"/>
    <property type="evidence" value="ECO:0007669"/>
    <property type="project" value="UniProtKB-SubCell"/>
</dbReference>
<dbReference type="AlphaFoldDB" id="A0A1I0HQ47"/>
<keyword evidence="3 5" id="KW-0093">Biotin biosynthesis</keyword>
<dbReference type="PRINTS" id="PR00111">
    <property type="entry name" value="ABHYDROLASE"/>
</dbReference>
<evidence type="ECO:0000259" key="6">
    <source>
        <dbReference type="Pfam" id="PF00561"/>
    </source>
</evidence>
<comment type="pathway">
    <text evidence="5">Cofactor biosynthesis; biotin biosynthesis.</text>
</comment>
<dbReference type="Pfam" id="PF00561">
    <property type="entry name" value="Abhydrolase_1"/>
    <property type="match status" value="1"/>
</dbReference>
<dbReference type="PANTHER" id="PTHR43798">
    <property type="entry name" value="MONOACYLGLYCEROL LIPASE"/>
    <property type="match status" value="1"/>
</dbReference>
<feature type="active site" description="Nucleophile" evidence="5">
    <location>
        <position position="84"/>
    </location>
</feature>
<feature type="active site" evidence="5">
    <location>
        <position position="237"/>
    </location>
</feature>
<dbReference type="OrthoDB" id="9780744at2"/>